<dbReference type="InterPro" id="IPR011071">
    <property type="entry name" value="Lyase_8-like_C"/>
</dbReference>
<evidence type="ECO:0000313" key="8">
    <source>
        <dbReference type="EMBL" id="MBC9712873.1"/>
    </source>
</evidence>
<dbReference type="InterPro" id="IPR014718">
    <property type="entry name" value="GH-type_carb-bd"/>
</dbReference>
<dbReference type="PANTHER" id="PTHR38481">
    <property type="entry name" value="HYALURONATE LYASE"/>
    <property type="match status" value="1"/>
</dbReference>
<dbReference type="InterPro" id="IPR011013">
    <property type="entry name" value="Gal_mutarotase_sf_dom"/>
</dbReference>
<feature type="signal peptide" evidence="4">
    <location>
        <begin position="1"/>
        <end position="37"/>
    </location>
</feature>
<dbReference type="GO" id="GO:0016829">
    <property type="term" value="F:lyase activity"/>
    <property type="evidence" value="ECO:0007669"/>
    <property type="project" value="UniProtKB-KW"/>
</dbReference>
<evidence type="ECO:0000256" key="4">
    <source>
        <dbReference type="SAM" id="SignalP"/>
    </source>
</evidence>
<proteinExistence type="inferred from homology"/>
<gene>
    <name evidence="8" type="ORF">H9Y04_09845</name>
</gene>
<dbReference type="EMBL" id="JACTVJ010000005">
    <property type="protein sequence ID" value="MBC9712873.1"/>
    <property type="molecule type" value="Genomic_DNA"/>
</dbReference>
<dbReference type="InterPro" id="IPR012970">
    <property type="entry name" value="Lyase_8_alpha_N"/>
</dbReference>
<dbReference type="Gene3D" id="2.70.98.10">
    <property type="match status" value="1"/>
</dbReference>
<dbReference type="InterPro" id="IPR006311">
    <property type="entry name" value="TAT_signal"/>
</dbReference>
<dbReference type="SUPFAM" id="SSF74650">
    <property type="entry name" value="Galactose mutarotase-like"/>
    <property type="match status" value="1"/>
</dbReference>
<reference evidence="8 9" key="1">
    <citation type="submission" date="2020-08" db="EMBL/GenBank/DDBJ databases">
        <title>Genemic of Streptomyces polyaspartic.</title>
        <authorList>
            <person name="Liu W."/>
        </authorList>
    </citation>
    <scope>NUCLEOTIDE SEQUENCE [LARGE SCALE GENOMIC DNA]</scope>
    <source>
        <strain evidence="8 9">TRM66268-LWL</strain>
    </source>
</reference>
<dbReference type="CDD" id="cd01083">
    <property type="entry name" value="GAG_Lyase"/>
    <property type="match status" value="1"/>
</dbReference>
<dbReference type="PANTHER" id="PTHR38481:SF1">
    <property type="entry name" value="HYALURONATE LYASE"/>
    <property type="match status" value="1"/>
</dbReference>
<keyword evidence="9" id="KW-1185">Reference proteome</keyword>
<evidence type="ECO:0000259" key="6">
    <source>
        <dbReference type="Pfam" id="PF02884"/>
    </source>
</evidence>
<dbReference type="SUPFAM" id="SSF49863">
    <property type="entry name" value="Hyaluronate lyase-like, C-terminal domain"/>
    <property type="match status" value="1"/>
</dbReference>
<comment type="caution">
    <text evidence="8">The sequence shown here is derived from an EMBL/GenBank/DDBJ whole genome shotgun (WGS) entry which is preliminary data.</text>
</comment>
<dbReference type="Proteomes" id="UP000642284">
    <property type="component" value="Unassembled WGS sequence"/>
</dbReference>
<dbReference type="Gene3D" id="1.50.10.100">
    <property type="entry name" value="Chondroitin AC/alginate lyase"/>
    <property type="match status" value="1"/>
</dbReference>
<feature type="chain" id="PRO_5045641763" evidence="4">
    <location>
        <begin position="38"/>
        <end position="817"/>
    </location>
</feature>
<evidence type="ECO:0000256" key="1">
    <source>
        <dbReference type="ARBA" id="ARBA00006699"/>
    </source>
</evidence>
<dbReference type="InterPro" id="IPR038970">
    <property type="entry name" value="Lyase_8"/>
</dbReference>
<evidence type="ECO:0000256" key="3">
    <source>
        <dbReference type="ARBA" id="ARBA00023239"/>
    </source>
</evidence>
<dbReference type="InterPro" id="IPR004103">
    <property type="entry name" value="Lyase_8_C"/>
</dbReference>
<evidence type="ECO:0000259" key="5">
    <source>
        <dbReference type="Pfam" id="PF02278"/>
    </source>
</evidence>
<feature type="domain" description="Polysaccharide lyase family 8 C-terminal" evidence="6">
    <location>
        <begin position="705"/>
        <end position="768"/>
    </location>
</feature>
<evidence type="ECO:0000256" key="2">
    <source>
        <dbReference type="ARBA" id="ARBA00022729"/>
    </source>
</evidence>
<dbReference type="SUPFAM" id="SSF48230">
    <property type="entry name" value="Chondroitin AC/alginate lyase"/>
    <property type="match status" value="1"/>
</dbReference>
<name>A0ABR7SEZ8_9ACTN</name>
<dbReference type="PROSITE" id="PS51318">
    <property type="entry name" value="TAT"/>
    <property type="match status" value="1"/>
</dbReference>
<organism evidence="8 9">
    <name type="scientific">Streptomyces polyasparticus</name>
    <dbReference type="NCBI Taxonomy" id="2767826"/>
    <lineage>
        <taxon>Bacteria</taxon>
        <taxon>Bacillati</taxon>
        <taxon>Actinomycetota</taxon>
        <taxon>Actinomycetes</taxon>
        <taxon>Kitasatosporales</taxon>
        <taxon>Streptomycetaceae</taxon>
        <taxon>Streptomyces</taxon>
    </lineage>
</organism>
<dbReference type="Pfam" id="PF02884">
    <property type="entry name" value="Lyase_8_C"/>
    <property type="match status" value="1"/>
</dbReference>
<comment type="similarity">
    <text evidence="1">Belongs to the polysaccharide lyase 8 family.</text>
</comment>
<feature type="domain" description="Polysaccharide lyase 8 N-terminal alpha-helical" evidence="7">
    <location>
        <begin position="54"/>
        <end position="388"/>
    </location>
</feature>
<evidence type="ECO:0000259" key="7">
    <source>
        <dbReference type="Pfam" id="PF08124"/>
    </source>
</evidence>
<evidence type="ECO:0000313" key="9">
    <source>
        <dbReference type="Proteomes" id="UP000642284"/>
    </source>
</evidence>
<dbReference type="Gene3D" id="2.60.220.10">
    <property type="entry name" value="Polysaccharide lyase family 8-like, C-terminal"/>
    <property type="match status" value="1"/>
</dbReference>
<dbReference type="InterPro" id="IPR008929">
    <property type="entry name" value="Chondroitin_lyas"/>
</dbReference>
<keyword evidence="2 4" id="KW-0732">Signal</keyword>
<accession>A0ABR7SEZ8</accession>
<dbReference type="RefSeq" id="WP_187813355.1">
    <property type="nucleotide sequence ID" value="NZ_JACTVJ010000005.1"/>
</dbReference>
<keyword evidence="3 8" id="KW-0456">Lyase</keyword>
<dbReference type="Pfam" id="PF08124">
    <property type="entry name" value="Lyase_8_N"/>
    <property type="match status" value="1"/>
</dbReference>
<dbReference type="InterPro" id="IPR003159">
    <property type="entry name" value="Lyase_8_central_dom"/>
</dbReference>
<dbReference type="Pfam" id="PF02278">
    <property type="entry name" value="Lyase_8"/>
    <property type="match status" value="1"/>
</dbReference>
<sequence length="817" mass="88472">MTAPSTYWSRRGFLTTSGGTALALGLTGTFTAGSAHALPAEAAAEDFAALRAKWRTLILGEGFSPAAEPFKSKLATLGTNAKANWDTMAPADGSLWPGMVYKDPEPDTDQESYGFSGQIQSSFGKLYTMAEAYAQPGTGLTGDAGLKDAVITGVEHLYTQVYNENQARYGNWYNWQIGAPQSLMDIAVLLFEHFTAEQIAKYCRAVDHFVPDSVMDNYTGTSTGANRVDLCRAMILRGVVGGSEQKITLGRDSLSPVFPFVTKGDGYYADGSFIQHTSIPYIGGYGAVLNDGLGRLFALLRGSAWQVTDPGAQQFLDTVEMAIAPFVYNGLMMDNVSSRGVSRGLVASDPFQLPQDDHNRSHGVMGSIVLLGKGASPEQQARWNAMVKGWMRRDYYGTALANPKLSLLRTSQLYELEADDSVKPAPEPVEHRVFPNMDRLTHRRRDWAASLSMASTRISHYETGNGEGLRMWHTGSGWLQWWGADHGLEQYSDHYWPTVDPYRLPGITVSKKPLTDGQGGDWAGPRPDFAWVGGVTDGEFGTTGQQLRGIFSTMTAKKAWFWLDDAIVCLGAGITSTDGAGVETVVDNRNLGASGEPRLLLDGVPQPATQGWNTKRKTGWAHVAGHAGYVFPGGTVLNVLREERTGAWKDVNRGSSPKEFTRRYLTLWQDHGADPADASYSYVMLPGASAARTAARALDRDWLEITANSPQQQGIRVPSLGFTGVNFWAAGTVGKVTASAPVCVQIREKRDGTATICVADPSRTVTGLTLTWKRPVKSVTAKPGAVTSVETGRELVLTFGDLSGSYGATHKIQVRTV</sequence>
<protein>
    <submittedName>
        <fullName evidence="8">Polysaccharide lyase 8 family protein</fullName>
    </submittedName>
</protein>
<feature type="domain" description="Polysaccharide lyase family 8 central" evidence="5">
    <location>
        <begin position="431"/>
        <end position="689"/>
    </location>
</feature>